<dbReference type="SUPFAM" id="SSF46894">
    <property type="entry name" value="C-terminal effector domain of the bipartite response regulators"/>
    <property type="match status" value="1"/>
</dbReference>
<gene>
    <name evidence="4" type="ORF">LMG27177_05707</name>
</gene>
<name>A0A6J5GSI6_9BURK</name>
<dbReference type="AlphaFoldDB" id="A0A6J5GSI6"/>
<sequence length="529" mass="57182">MISSKSRVSEPMITEPQAMFRFGSLTVAPSRRVLSCDGRPVIIGSRALEILIVLLEYAGELVDKRTLMKRGWPSTVVEESNLRAQIAALRRVIDSVSQDIGVTGELIATVPGRGYRFCGPVAIVPELQPIRFNQRTGIPRRLSRVIGRDDAIRDISERLHTCRFVTVTGHGGVGKSTVALEVAEFAEHTYCGGTLYLDLSSASTPEDVSTSLNLAAGLPSTTGDQLSGTIAAICSQEVLVVLDGCDHVVHSAALLAEAILQTCPKARVLATSRETLRAQGEHICRLPPLTAPPIHVEPISARNASRYPAVELFVERLTSNMHDYALTDDDAPMVSTICRRLDGIPLALEFAAGRVDVFGIPGTLALLDDRFTLMSLGRRHGLEHHRTLDALLGWSYDALTHQEQLALRRLGIFDAPFPLNAASFVLADASIAADDAYLIVAALVEKSLVTAENMGTKPTYRLLDVTRAYARARLVETSELDSTKARLEVWLTRHGQKQGAAVPAQEDTRCAMQRCTGAGVAALQGLPAG</sequence>
<dbReference type="PANTHER" id="PTHR47691:SF3">
    <property type="entry name" value="HTH-TYPE TRANSCRIPTIONAL REGULATOR RV0890C-RELATED"/>
    <property type="match status" value="1"/>
</dbReference>
<reference evidence="4 5" key="1">
    <citation type="submission" date="2020-04" db="EMBL/GenBank/DDBJ databases">
        <authorList>
            <person name="De Canck E."/>
        </authorList>
    </citation>
    <scope>NUCLEOTIDE SEQUENCE [LARGE SCALE GENOMIC DNA]</scope>
    <source>
        <strain evidence="4 5">LMG 27177</strain>
    </source>
</reference>
<dbReference type="Gene3D" id="1.10.10.10">
    <property type="entry name" value="Winged helix-like DNA-binding domain superfamily/Winged helix DNA-binding domain"/>
    <property type="match status" value="2"/>
</dbReference>
<dbReference type="InterPro" id="IPR027417">
    <property type="entry name" value="P-loop_NTPase"/>
</dbReference>
<dbReference type="CDD" id="cd00383">
    <property type="entry name" value="trans_reg_C"/>
    <property type="match status" value="1"/>
</dbReference>
<proteinExistence type="predicted"/>
<dbReference type="EMBL" id="CADIKI010000020">
    <property type="protein sequence ID" value="CAB3804634.1"/>
    <property type="molecule type" value="Genomic_DNA"/>
</dbReference>
<dbReference type="Pfam" id="PF25872">
    <property type="entry name" value="HTH_77"/>
    <property type="match status" value="1"/>
</dbReference>
<dbReference type="SMART" id="SM00862">
    <property type="entry name" value="Trans_reg_C"/>
    <property type="match status" value="1"/>
</dbReference>
<dbReference type="Pfam" id="PF00486">
    <property type="entry name" value="Trans_reg_C"/>
    <property type="match status" value="1"/>
</dbReference>
<dbReference type="InterPro" id="IPR001867">
    <property type="entry name" value="OmpR/PhoB-type_DNA-bd"/>
</dbReference>
<dbReference type="RefSeq" id="WP_175164882.1">
    <property type="nucleotide sequence ID" value="NZ_CADIKI010000020.1"/>
</dbReference>
<dbReference type="InterPro" id="IPR058852">
    <property type="entry name" value="HTH_77"/>
</dbReference>
<dbReference type="GO" id="GO:0006355">
    <property type="term" value="P:regulation of DNA-templated transcription"/>
    <property type="evidence" value="ECO:0007669"/>
    <property type="project" value="InterPro"/>
</dbReference>
<organism evidence="4 5">
    <name type="scientific">Paraburkholderia fynbosensis</name>
    <dbReference type="NCBI Taxonomy" id="1200993"/>
    <lineage>
        <taxon>Bacteria</taxon>
        <taxon>Pseudomonadati</taxon>
        <taxon>Pseudomonadota</taxon>
        <taxon>Betaproteobacteria</taxon>
        <taxon>Burkholderiales</taxon>
        <taxon>Burkholderiaceae</taxon>
        <taxon>Paraburkholderia</taxon>
    </lineage>
</organism>
<dbReference type="Gene3D" id="3.40.50.300">
    <property type="entry name" value="P-loop containing nucleotide triphosphate hydrolases"/>
    <property type="match status" value="1"/>
</dbReference>
<dbReference type="InterPro" id="IPR049945">
    <property type="entry name" value="AAA_22"/>
</dbReference>
<dbReference type="InterPro" id="IPR016032">
    <property type="entry name" value="Sig_transdc_resp-reg_C-effctor"/>
</dbReference>
<keyword evidence="5" id="KW-1185">Reference proteome</keyword>
<dbReference type="SUPFAM" id="SSF52540">
    <property type="entry name" value="P-loop containing nucleoside triphosphate hydrolases"/>
    <property type="match status" value="1"/>
</dbReference>
<evidence type="ECO:0000256" key="2">
    <source>
        <dbReference type="PROSITE-ProRule" id="PRU01091"/>
    </source>
</evidence>
<feature type="domain" description="OmpR/PhoB-type" evidence="3">
    <location>
        <begin position="17"/>
        <end position="119"/>
    </location>
</feature>
<evidence type="ECO:0000259" key="3">
    <source>
        <dbReference type="PROSITE" id="PS51755"/>
    </source>
</evidence>
<accession>A0A6J5GSI6</accession>
<evidence type="ECO:0000313" key="5">
    <source>
        <dbReference type="Proteomes" id="UP000494252"/>
    </source>
</evidence>
<dbReference type="PROSITE" id="PS51755">
    <property type="entry name" value="OMPR_PHOB"/>
    <property type="match status" value="1"/>
</dbReference>
<dbReference type="Pfam" id="PF13401">
    <property type="entry name" value="AAA_22"/>
    <property type="match status" value="1"/>
</dbReference>
<dbReference type="PRINTS" id="PR00364">
    <property type="entry name" value="DISEASERSIST"/>
</dbReference>
<protein>
    <recommendedName>
        <fullName evidence="3">OmpR/PhoB-type domain-containing protein</fullName>
    </recommendedName>
</protein>
<dbReference type="PANTHER" id="PTHR47691">
    <property type="entry name" value="REGULATOR-RELATED"/>
    <property type="match status" value="1"/>
</dbReference>
<dbReference type="GO" id="GO:0016887">
    <property type="term" value="F:ATP hydrolysis activity"/>
    <property type="evidence" value="ECO:0007669"/>
    <property type="project" value="InterPro"/>
</dbReference>
<dbReference type="GO" id="GO:0000160">
    <property type="term" value="P:phosphorelay signal transduction system"/>
    <property type="evidence" value="ECO:0007669"/>
    <property type="project" value="InterPro"/>
</dbReference>
<feature type="DNA-binding region" description="OmpR/PhoB-type" evidence="2">
    <location>
        <begin position="17"/>
        <end position="119"/>
    </location>
</feature>
<dbReference type="Proteomes" id="UP000494252">
    <property type="component" value="Unassembled WGS sequence"/>
</dbReference>
<dbReference type="InterPro" id="IPR036388">
    <property type="entry name" value="WH-like_DNA-bd_sf"/>
</dbReference>
<evidence type="ECO:0000256" key="1">
    <source>
        <dbReference type="ARBA" id="ARBA00023125"/>
    </source>
</evidence>
<keyword evidence="1 2" id="KW-0238">DNA-binding</keyword>
<evidence type="ECO:0000313" key="4">
    <source>
        <dbReference type="EMBL" id="CAB3804634.1"/>
    </source>
</evidence>
<dbReference type="GO" id="GO:0003677">
    <property type="term" value="F:DNA binding"/>
    <property type="evidence" value="ECO:0007669"/>
    <property type="project" value="UniProtKB-UniRule"/>
</dbReference>